<dbReference type="GO" id="GO:0008270">
    <property type="term" value="F:zinc ion binding"/>
    <property type="evidence" value="ECO:0007669"/>
    <property type="project" value="InterPro"/>
</dbReference>
<feature type="region of interest" description="Disordered" evidence="2">
    <location>
        <begin position="1"/>
        <end position="24"/>
    </location>
</feature>
<keyword evidence="1" id="KW-0539">Nucleus</keyword>
<keyword evidence="4" id="KW-1185">Reference proteome</keyword>
<protein>
    <recommendedName>
        <fullName evidence="5">Zn(2)-C6 fungal-type domain-containing protein</fullName>
    </recommendedName>
</protein>
<evidence type="ECO:0008006" key="5">
    <source>
        <dbReference type="Google" id="ProtNLM"/>
    </source>
</evidence>
<dbReference type="InterPro" id="IPR001138">
    <property type="entry name" value="Zn2Cys6_DnaBD"/>
</dbReference>
<accession>A0A8E2E611</accession>
<proteinExistence type="predicted"/>
<feature type="region of interest" description="Disordered" evidence="2">
    <location>
        <begin position="68"/>
        <end position="97"/>
    </location>
</feature>
<dbReference type="InterPro" id="IPR036864">
    <property type="entry name" value="Zn2-C6_fun-type_DNA-bd_sf"/>
</dbReference>
<gene>
    <name evidence="3" type="ORF">K432DRAFT_406806</name>
</gene>
<dbReference type="CDD" id="cd00067">
    <property type="entry name" value="GAL4"/>
    <property type="match status" value="1"/>
</dbReference>
<name>A0A8E2E611_9PEZI</name>
<dbReference type="GO" id="GO:0000981">
    <property type="term" value="F:DNA-binding transcription factor activity, RNA polymerase II-specific"/>
    <property type="evidence" value="ECO:0007669"/>
    <property type="project" value="InterPro"/>
</dbReference>
<dbReference type="EMBL" id="KV745085">
    <property type="protein sequence ID" value="OCK78022.1"/>
    <property type="molecule type" value="Genomic_DNA"/>
</dbReference>
<evidence type="ECO:0000256" key="1">
    <source>
        <dbReference type="ARBA" id="ARBA00023242"/>
    </source>
</evidence>
<feature type="compositionally biased region" description="Polar residues" evidence="2">
    <location>
        <begin position="73"/>
        <end position="96"/>
    </location>
</feature>
<sequence length="324" mass="35447">MDTSTTADDSVNLSEMSPLSPSPNRVLSWLAKVNPSDPILPAPDQAEDEDATSITCLKPRRDYFVNGIPYTPAHSNSESPAEDQASPTNTSFTDQSIFDEPCTPVNKSFGSAEDDCFSSPATTVGSDHKTEVVEPCKARAWLFETEHVHHVENETANDTDEDLESTAFNGTEVHHASGPFLPTTPDGSTLIWLTSCLQCTLAQLPCSRTLPACSRCVRSGHGSGCLLQRRKLDSERALGDVMGNLAPVLLRVADEDEEVWERKRRVCDELIEAWRAQQDCKNWVFPINDGKMGGFRLGENQRLVRPIHPGEGIGRAVPAMAKLG</sequence>
<evidence type="ECO:0000256" key="2">
    <source>
        <dbReference type="SAM" id="MobiDB-lite"/>
    </source>
</evidence>
<dbReference type="SUPFAM" id="SSF57701">
    <property type="entry name" value="Zn2/Cys6 DNA-binding domain"/>
    <property type="match status" value="1"/>
</dbReference>
<reference evidence="3 4" key="1">
    <citation type="journal article" date="2016" name="Nat. Commun.">
        <title>Ectomycorrhizal ecology is imprinted in the genome of the dominant symbiotic fungus Cenococcum geophilum.</title>
        <authorList>
            <consortium name="DOE Joint Genome Institute"/>
            <person name="Peter M."/>
            <person name="Kohler A."/>
            <person name="Ohm R.A."/>
            <person name="Kuo A."/>
            <person name="Krutzmann J."/>
            <person name="Morin E."/>
            <person name="Arend M."/>
            <person name="Barry K.W."/>
            <person name="Binder M."/>
            <person name="Choi C."/>
            <person name="Clum A."/>
            <person name="Copeland A."/>
            <person name="Grisel N."/>
            <person name="Haridas S."/>
            <person name="Kipfer T."/>
            <person name="LaButti K."/>
            <person name="Lindquist E."/>
            <person name="Lipzen A."/>
            <person name="Maire R."/>
            <person name="Meier B."/>
            <person name="Mihaltcheva S."/>
            <person name="Molinier V."/>
            <person name="Murat C."/>
            <person name="Poggeler S."/>
            <person name="Quandt C.A."/>
            <person name="Sperisen C."/>
            <person name="Tritt A."/>
            <person name="Tisserant E."/>
            <person name="Crous P.W."/>
            <person name="Henrissat B."/>
            <person name="Nehls U."/>
            <person name="Egli S."/>
            <person name="Spatafora J.W."/>
            <person name="Grigoriev I.V."/>
            <person name="Martin F.M."/>
        </authorList>
    </citation>
    <scope>NUCLEOTIDE SEQUENCE [LARGE SCALE GENOMIC DNA]</scope>
    <source>
        <strain evidence="3 4">CBS 459.81</strain>
    </source>
</reference>
<evidence type="ECO:0000313" key="4">
    <source>
        <dbReference type="Proteomes" id="UP000250266"/>
    </source>
</evidence>
<dbReference type="OrthoDB" id="3932796at2759"/>
<dbReference type="Proteomes" id="UP000250266">
    <property type="component" value="Unassembled WGS sequence"/>
</dbReference>
<evidence type="ECO:0000313" key="3">
    <source>
        <dbReference type="EMBL" id="OCK78022.1"/>
    </source>
</evidence>
<dbReference type="AlphaFoldDB" id="A0A8E2E611"/>
<organism evidence="3 4">
    <name type="scientific">Lepidopterella palustris CBS 459.81</name>
    <dbReference type="NCBI Taxonomy" id="1314670"/>
    <lineage>
        <taxon>Eukaryota</taxon>
        <taxon>Fungi</taxon>
        <taxon>Dikarya</taxon>
        <taxon>Ascomycota</taxon>
        <taxon>Pezizomycotina</taxon>
        <taxon>Dothideomycetes</taxon>
        <taxon>Pleosporomycetidae</taxon>
        <taxon>Mytilinidiales</taxon>
        <taxon>Argynnaceae</taxon>
        <taxon>Lepidopterella</taxon>
    </lineage>
</organism>